<dbReference type="InterPro" id="IPR004843">
    <property type="entry name" value="Calcineurin-like_PHP"/>
</dbReference>
<keyword evidence="3" id="KW-1185">Reference proteome</keyword>
<name>A0AAN8ZNL5_9MAGN</name>
<gene>
    <name evidence="2" type="ORF">RJ641_025488</name>
</gene>
<comment type="caution">
    <text evidence="2">The sequence shown here is derived from an EMBL/GenBank/DDBJ whole genome shotgun (WGS) entry which is preliminary data.</text>
</comment>
<proteinExistence type="predicted"/>
<evidence type="ECO:0000313" key="3">
    <source>
        <dbReference type="Proteomes" id="UP001370490"/>
    </source>
</evidence>
<dbReference type="InterPro" id="IPR029052">
    <property type="entry name" value="Metallo-depent_PP-like"/>
</dbReference>
<reference evidence="2 3" key="1">
    <citation type="submission" date="2023-12" db="EMBL/GenBank/DDBJ databases">
        <title>A high-quality genome assembly for Dillenia turbinata (Dilleniales).</title>
        <authorList>
            <person name="Chanderbali A."/>
        </authorList>
    </citation>
    <scope>NUCLEOTIDE SEQUENCE [LARGE SCALE GENOMIC DNA]</scope>
    <source>
        <strain evidence="2">LSX21</strain>
        <tissue evidence="2">Leaf</tissue>
    </source>
</reference>
<evidence type="ECO:0000259" key="1">
    <source>
        <dbReference type="Pfam" id="PF00149"/>
    </source>
</evidence>
<feature type="domain" description="Calcineurin-like phosphoesterase" evidence="1">
    <location>
        <begin position="122"/>
        <end position="299"/>
    </location>
</feature>
<dbReference type="PANTHER" id="PTHR35769">
    <property type="entry name" value="CALCINEURIN-LIKE METALLO-PHOSPHOESTERASE SUPERFAMILY PROTEIN"/>
    <property type="match status" value="1"/>
</dbReference>
<protein>
    <submittedName>
        <fullName evidence="2">Calcineurin-like phosphoesterase domain, ApaH type</fullName>
    </submittedName>
</protein>
<dbReference type="NCBIfam" id="TIGR04168">
    <property type="entry name" value="TIGR04168 family protein"/>
    <property type="match status" value="1"/>
</dbReference>
<dbReference type="Pfam" id="PF00149">
    <property type="entry name" value="Metallophos"/>
    <property type="match status" value="1"/>
</dbReference>
<dbReference type="CDD" id="cd07397">
    <property type="entry name" value="MPP_NostocDevT-like"/>
    <property type="match status" value="1"/>
</dbReference>
<organism evidence="2 3">
    <name type="scientific">Dillenia turbinata</name>
    <dbReference type="NCBI Taxonomy" id="194707"/>
    <lineage>
        <taxon>Eukaryota</taxon>
        <taxon>Viridiplantae</taxon>
        <taxon>Streptophyta</taxon>
        <taxon>Embryophyta</taxon>
        <taxon>Tracheophyta</taxon>
        <taxon>Spermatophyta</taxon>
        <taxon>Magnoliopsida</taxon>
        <taxon>eudicotyledons</taxon>
        <taxon>Gunneridae</taxon>
        <taxon>Pentapetalae</taxon>
        <taxon>Dilleniales</taxon>
        <taxon>Dilleniaceae</taxon>
        <taxon>Dillenia</taxon>
    </lineage>
</organism>
<dbReference type="SUPFAM" id="SSF56300">
    <property type="entry name" value="Metallo-dependent phosphatases"/>
    <property type="match status" value="1"/>
</dbReference>
<accession>A0AAN8ZNL5</accession>
<dbReference type="PANTHER" id="PTHR35769:SF2">
    <property type="entry name" value="CALCINEURIN-LIKE METALLO-PHOSPHOESTERASE SUPERFAMILY PROTEIN"/>
    <property type="match status" value="1"/>
</dbReference>
<dbReference type="GO" id="GO:0016787">
    <property type="term" value="F:hydrolase activity"/>
    <property type="evidence" value="ECO:0007669"/>
    <property type="project" value="InterPro"/>
</dbReference>
<dbReference type="AlphaFoldDB" id="A0AAN8ZNL5"/>
<dbReference type="EMBL" id="JBAMMX010000003">
    <property type="protein sequence ID" value="KAK6944386.1"/>
    <property type="molecule type" value="Genomic_DNA"/>
</dbReference>
<dbReference type="InterPro" id="IPR027629">
    <property type="entry name" value="DevT-like"/>
</dbReference>
<dbReference type="Proteomes" id="UP001370490">
    <property type="component" value="Unassembled WGS sequence"/>
</dbReference>
<sequence length="403" mass="44683">MLSTWLHTPTPFSSPFSFWSSSSEHHHHHRFSMASSVRIAVVGDVHGDWHLEEDTKALELLQAEDVVQKQANARNSLAVRGFLGHLKLITRLGALHRHVIFLPCSSYKAFFTLHFLLPIQIGDLANENVELVRSISSLKFPKAIILGNHDCWYTQQFSNKVKDPVQLQLECLGEEHVGYRRLDFPSLKLSVVGGRPFSCGGEGLFRKWLLSARYGVHNMDASANRIYGAASGTPEEHSIIFLAHNGPTGLGSEMSDICGRDWVYGGGDHGDPDLAQAIARLKEDDKFAIALVVFGHMHKGLAYGGVRKMIVIGADQIIYLNGAIVPRVRRLTDVQESSDGSSWNNKGPLSALDCEGTLRAFTVVEVLDGQVSKIAETWISVVGEKTKIEEEHILLRNDSMREV</sequence>
<evidence type="ECO:0000313" key="2">
    <source>
        <dbReference type="EMBL" id="KAK6944386.1"/>
    </source>
</evidence>